<dbReference type="HOGENOM" id="CLU_2776292_0_0_1"/>
<keyword evidence="3" id="KW-1185">Reference proteome</keyword>
<name>A0A0C9X8H8_9AGAR</name>
<sequence>MPPAPSSDHCTPKQQRQATPPAQSTNDNNGCDNATPPAQRTRGQQTTNDDAMPPGQWMNDDAMPPAQQT</sequence>
<dbReference type="EMBL" id="KN838685">
    <property type="protein sequence ID" value="KIJ97718.1"/>
    <property type="molecule type" value="Genomic_DNA"/>
</dbReference>
<evidence type="ECO:0000313" key="2">
    <source>
        <dbReference type="EMBL" id="KIJ97718.1"/>
    </source>
</evidence>
<dbReference type="AlphaFoldDB" id="A0A0C9X8H8"/>
<reference evidence="3" key="2">
    <citation type="submission" date="2015-01" db="EMBL/GenBank/DDBJ databases">
        <title>Evolutionary Origins and Diversification of the Mycorrhizal Mutualists.</title>
        <authorList>
            <consortium name="DOE Joint Genome Institute"/>
            <consortium name="Mycorrhizal Genomics Consortium"/>
            <person name="Kohler A."/>
            <person name="Kuo A."/>
            <person name="Nagy L.G."/>
            <person name="Floudas D."/>
            <person name="Copeland A."/>
            <person name="Barry K.W."/>
            <person name="Cichocki N."/>
            <person name="Veneault-Fourrey C."/>
            <person name="LaButti K."/>
            <person name="Lindquist E.A."/>
            <person name="Lipzen A."/>
            <person name="Lundell T."/>
            <person name="Morin E."/>
            <person name="Murat C."/>
            <person name="Riley R."/>
            <person name="Ohm R."/>
            <person name="Sun H."/>
            <person name="Tunlid A."/>
            <person name="Henrissat B."/>
            <person name="Grigoriev I.V."/>
            <person name="Hibbett D.S."/>
            <person name="Martin F."/>
        </authorList>
    </citation>
    <scope>NUCLEOTIDE SEQUENCE [LARGE SCALE GENOMIC DNA]</scope>
    <source>
        <strain evidence="3">LaAM-08-1</strain>
    </source>
</reference>
<accession>A0A0C9X8H8</accession>
<evidence type="ECO:0000313" key="3">
    <source>
        <dbReference type="Proteomes" id="UP000054477"/>
    </source>
</evidence>
<organism evidence="2 3">
    <name type="scientific">Laccaria amethystina LaAM-08-1</name>
    <dbReference type="NCBI Taxonomy" id="1095629"/>
    <lineage>
        <taxon>Eukaryota</taxon>
        <taxon>Fungi</taxon>
        <taxon>Dikarya</taxon>
        <taxon>Basidiomycota</taxon>
        <taxon>Agaricomycotina</taxon>
        <taxon>Agaricomycetes</taxon>
        <taxon>Agaricomycetidae</taxon>
        <taxon>Agaricales</taxon>
        <taxon>Agaricineae</taxon>
        <taxon>Hydnangiaceae</taxon>
        <taxon>Laccaria</taxon>
    </lineage>
</organism>
<proteinExistence type="predicted"/>
<reference evidence="2 3" key="1">
    <citation type="submission" date="2014-04" db="EMBL/GenBank/DDBJ databases">
        <authorList>
            <consortium name="DOE Joint Genome Institute"/>
            <person name="Kuo A."/>
            <person name="Kohler A."/>
            <person name="Nagy L.G."/>
            <person name="Floudas D."/>
            <person name="Copeland A."/>
            <person name="Barry K.W."/>
            <person name="Cichocki N."/>
            <person name="Veneault-Fourrey C."/>
            <person name="LaButti K."/>
            <person name="Lindquist E.A."/>
            <person name="Lipzen A."/>
            <person name="Lundell T."/>
            <person name="Morin E."/>
            <person name="Murat C."/>
            <person name="Sun H."/>
            <person name="Tunlid A."/>
            <person name="Henrissat B."/>
            <person name="Grigoriev I.V."/>
            <person name="Hibbett D.S."/>
            <person name="Martin F."/>
            <person name="Nordberg H.P."/>
            <person name="Cantor M.N."/>
            <person name="Hua S.X."/>
        </authorList>
    </citation>
    <scope>NUCLEOTIDE SEQUENCE [LARGE SCALE GENOMIC DNA]</scope>
    <source>
        <strain evidence="2 3">LaAM-08-1</strain>
    </source>
</reference>
<protein>
    <submittedName>
        <fullName evidence="2">Uncharacterized protein</fullName>
    </submittedName>
</protein>
<feature type="compositionally biased region" description="Polar residues" evidence="1">
    <location>
        <begin position="8"/>
        <end position="49"/>
    </location>
</feature>
<evidence type="ECO:0000256" key="1">
    <source>
        <dbReference type="SAM" id="MobiDB-lite"/>
    </source>
</evidence>
<gene>
    <name evidence="2" type="ORF">K443DRAFT_9672</name>
</gene>
<feature type="region of interest" description="Disordered" evidence="1">
    <location>
        <begin position="1"/>
        <end position="69"/>
    </location>
</feature>
<dbReference type="Proteomes" id="UP000054477">
    <property type="component" value="Unassembled WGS sequence"/>
</dbReference>